<dbReference type="GeneID" id="37044707"/>
<evidence type="ECO:0000256" key="1">
    <source>
        <dbReference type="ARBA" id="ARBA00022603"/>
    </source>
</evidence>
<dbReference type="OrthoDB" id="341421at2759"/>
<feature type="region of interest" description="Disordered" evidence="4">
    <location>
        <begin position="369"/>
        <end position="409"/>
    </location>
</feature>
<dbReference type="EMBL" id="KZ819640">
    <property type="protein sequence ID" value="PWN87572.1"/>
    <property type="molecule type" value="Genomic_DNA"/>
</dbReference>
<dbReference type="InParanoid" id="A0A316YEF3"/>
<reference evidence="5 6" key="1">
    <citation type="journal article" date="2018" name="Mol. Biol. Evol.">
        <title>Broad Genomic Sampling Reveals a Smut Pathogenic Ancestry of the Fungal Clade Ustilaginomycotina.</title>
        <authorList>
            <person name="Kijpornyongpan T."/>
            <person name="Mondo S.J."/>
            <person name="Barry K."/>
            <person name="Sandor L."/>
            <person name="Lee J."/>
            <person name="Lipzen A."/>
            <person name="Pangilinan J."/>
            <person name="LaButti K."/>
            <person name="Hainaut M."/>
            <person name="Henrissat B."/>
            <person name="Grigoriev I.V."/>
            <person name="Spatafora J.W."/>
            <person name="Aime M.C."/>
        </authorList>
    </citation>
    <scope>NUCLEOTIDE SEQUENCE [LARGE SCALE GENOMIC DNA]</scope>
    <source>
        <strain evidence="5 6">MCA 4198</strain>
    </source>
</reference>
<organism evidence="5 6">
    <name type="scientific">Acaromyces ingoldii</name>
    <dbReference type="NCBI Taxonomy" id="215250"/>
    <lineage>
        <taxon>Eukaryota</taxon>
        <taxon>Fungi</taxon>
        <taxon>Dikarya</taxon>
        <taxon>Basidiomycota</taxon>
        <taxon>Ustilaginomycotina</taxon>
        <taxon>Exobasidiomycetes</taxon>
        <taxon>Exobasidiales</taxon>
        <taxon>Cryptobasidiaceae</taxon>
        <taxon>Acaromyces</taxon>
    </lineage>
</organism>
<dbReference type="GO" id="GO:0032259">
    <property type="term" value="P:methylation"/>
    <property type="evidence" value="ECO:0007669"/>
    <property type="project" value="UniProtKB-KW"/>
</dbReference>
<evidence type="ECO:0000256" key="3">
    <source>
        <dbReference type="ARBA" id="ARBA00022691"/>
    </source>
</evidence>
<dbReference type="Gene3D" id="3.90.1410.10">
    <property type="entry name" value="set domain protein methyltransferase, domain 1"/>
    <property type="match status" value="1"/>
</dbReference>
<evidence type="ECO:0000313" key="5">
    <source>
        <dbReference type="EMBL" id="PWN87572.1"/>
    </source>
</evidence>
<proteinExistence type="predicted"/>
<evidence type="ECO:0000256" key="4">
    <source>
        <dbReference type="SAM" id="MobiDB-lite"/>
    </source>
</evidence>
<feature type="compositionally biased region" description="Basic and acidic residues" evidence="4">
    <location>
        <begin position="62"/>
        <end position="76"/>
    </location>
</feature>
<dbReference type="GO" id="GO:0016279">
    <property type="term" value="F:protein-lysine N-methyltransferase activity"/>
    <property type="evidence" value="ECO:0007669"/>
    <property type="project" value="InterPro"/>
</dbReference>
<dbReference type="STRING" id="215250.A0A316YEF3"/>
<dbReference type="AlphaFoldDB" id="A0A316YEF3"/>
<dbReference type="InterPro" id="IPR050600">
    <property type="entry name" value="SETD3_SETD6_MTase"/>
</dbReference>
<accession>A0A316YEF3</accession>
<sequence>MGDIVEACDPSRPVAVSEEVPAGRGLVLTRDTDAAALVLDLAPSLLINARTAQKWLHSDLVPTRDRPSHERHHSRETLGQSHEIQETPLLLPLTSYQLLAALLAKWKARPPTGDGQIAAFVDSLPKAFPTSPLIWSLSGTKTISVIDLLPEPTAELCRQVRAKFDWDWAAVKAVQDRRPELLRPAPGESPIDLTAFAWAWCCVNSRCVYLPLGLTPHSDNFTLAPVLDMCNHTWLKADECKVSWTAAGGLQLRTPSVTARPAGLRRGDELFISYGAHSNGTLLSEYGFVLGRSGKAWETGNPYVEVRLDKYIEALLDAWPEREREDTKQLLQENGYWRDYTIHPHPAPAHPSHRLVVALRLLALEQVPAREQRPVQRQQHQHPPRRESKRQRGKRASGSPPPNNAGEEDDSVQMWLEMTWGQRDLVSPDNEARAHGILRSIVDEAHRVARERLDKVIDLVALAGEAEEKESLGLIQTILEEEVDTCDALLSLDASSAAW</sequence>
<evidence type="ECO:0000313" key="6">
    <source>
        <dbReference type="Proteomes" id="UP000245768"/>
    </source>
</evidence>
<dbReference type="Proteomes" id="UP000245768">
    <property type="component" value="Unassembled WGS sequence"/>
</dbReference>
<dbReference type="SUPFAM" id="SSF82199">
    <property type="entry name" value="SET domain"/>
    <property type="match status" value="1"/>
</dbReference>
<protein>
    <submittedName>
        <fullName evidence="5">SET domain-containing protein</fullName>
    </submittedName>
</protein>
<gene>
    <name evidence="5" type="ORF">FA10DRAFT_269526</name>
</gene>
<dbReference type="FunCoup" id="A0A316YEF3">
    <property type="interactions" value="105"/>
</dbReference>
<feature type="compositionally biased region" description="Basic residues" evidence="4">
    <location>
        <begin position="379"/>
        <end position="395"/>
    </location>
</feature>
<dbReference type="InterPro" id="IPR044429">
    <property type="entry name" value="SETD4_SET"/>
</dbReference>
<keyword evidence="1" id="KW-0489">Methyltransferase</keyword>
<feature type="region of interest" description="Disordered" evidence="4">
    <location>
        <begin position="60"/>
        <end position="81"/>
    </location>
</feature>
<dbReference type="CDD" id="cd19177">
    <property type="entry name" value="SET_SETD4"/>
    <property type="match status" value="1"/>
</dbReference>
<keyword evidence="6" id="KW-1185">Reference proteome</keyword>
<keyword evidence="2" id="KW-0808">Transferase</keyword>
<evidence type="ECO:0000256" key="2">
    <source>
        <dbReference type="ARBA" id="ARBA00022679"/>
    </source>
</evidence>
<dbReference type="InterPro" id="IPR046341">
    <property type="entry name" value="SET_dom_sf"/>
</dbReference>
<name>A0A316YEF3_9BASI</name>
<dbReference type="PANTHER" id="PTHR13271:SF47">
    <property type="entry name" value="ACTIN-HISTIDINE N-METHYLTRANSFERASE"/>
    <property type="match status" value="1"/>
</dbReference>
<dbReference type="RefSeq" id="XP_025374770.1">
    <property type="nucleotide sequence ID" value="XM_025522791.1"/>
</dbReference>
<keyword evidence="3" id="KW-0949">S-adenosyl-L-methionine</keyword>
<dbReference type="PANTHER" id="PTHR13271">
    <property type="entry name" value="UNCHARACTERIZED PUTATIVE METHYLTRANSFERASE"/>
    <property type="match status" value="1"/>
</dbReference>